<gene>
    <name evidence="1" type="ORF">PsorP6_001182</name>
</gene>
<keyword evidence="2" id="KW-1185">Reference proteome</keyword>
<proteinExistence type="predicted"/>
<dbReference type="EMBL" id="CM047580">
    <property type="protein sequence ID" value="KAI9921584.1"/>
    <property type="molecule type" value="Genomic_DNA"/>
</dbReference>
<sequence>MNINGFNKPPIGFLKQFFSVFTFITLQETKFNSSDSVRHVSNFVNVSDSKADSFSLTSPRRNFRPDTDRADSSPRFFDELPPEFLQEGAHVVLGDINVPIDATLDKRNPYPHDLGSQELLRWQMRLGVIDALRTWYPDRREFTGQGNLNRIDYCFLSPTLFSDSLRGITHVTDRKYHHEDHTPIRVHLKSPNGPSTAPLPWKCPRWYLENLVVRKVLDFNLDCLGKKLRRDANANPGALLDEHNRDDVILIKK</sequence>
<protein>
    <submittedName>
        <fullName evidence="1">Uncharacterized protein</fullName>
    </submittedName>
</protein>
<comment type="caution">
    <text evidence="1">The sequence shown here is derived from an EMBL/GenBank/DDBJ whole genome shotgun (WGS) entry which is preliminary data.</text>
</comment>
<reference evidence="1 2" key="1">
    <citation type="journal article" date="2022" name="bioRxiv">
        <title>The genome of the oomycete Peronosclerospora sorghi, a cosmopolitan pathogen of maize and sorghum, is inflated with dispersed pseudogenes.</title>
        <authorList>
            <person name="Fletcher K."/>
            <person name="Martin F."/>
            <person name="Isakeit T."/>
            <person name="Cavanaugh K."/>
            <person name="Magill C."/>
            <person name="Michelmore R."/>
        </authorList>
    </citation>
    <scope>NUCLEOTIDE SEQUENCE [LARGE SCALE GENOMIC DNA]</scope>
    <source>
        <strain evidence="1">P6</strain>
    </source>
</reference>
<organism evidence="1 2">
    <name type="scientific">Peronosclerospora sorghi</name>
    <dbReference type="NCBI Taxonomy" id="230839"/>
    <lineage>
        <taxon>Eukaryota</taxon>
        <taxon>Sar</taxon>
        <taxon>Stramenopiles</taxon>
        <taxon>Oomycota</taxon>
        <taxon>Peronosporomycetes</taxon>
        <taxon>Peronosporales</taxon>
        <taxon>Peronosporaceae</taxon>
        <taxon>Peronosclerospora</taxon>
    </lineage>
</organism>
<dbReference type="Proteomes" id="UP001163321">
    <property type="component" value="Chromosome 1"/>
</dbReference>
<accession>A0ACC0WS57</accession>
<evidence type="ECO:0000313" key="1">
    <source>
        <dbReference type="EMBL" id="KAI9921584.1"/>
    </source>
</evidence>
<evidence type="ECO:0000313" key="2">
    <source>
        <dbReference type="Proteomes" id="UP001163321"/>
    </source>
</evidence>
<name>A0ACC0WS57_9STRA</name>